<proteinExistence type="predicted"/>
<reference evidence="1" key="1">
    <citation type="journal article" date="2014" name="Int. J. Syst. Evol. Microbiol.">
        <title>Complete genome of a new Firmicutes species belonging to the dominant human colonic microbiota ('Ruminococcus bicirculans') reveals two chromosomes and a selective capacity to utilize plant glucans.</title>
        <authorList>
            <consortium name="NISC Comparative Sequencing Program"/>
            <person name="Wegmann U."/>
            <person name="Louis P."/>
            <person name="Goesmann A."/>
            <person name="Henrissat B."/>
            <person name="Duncan S.H."/>
            <person name="Flint H.J."/>
        </authorList>
    </citation>
    <scope>NUCLEOTIDE SEQUENCE</scope>
    <source>
        <strain evidence="1">NBRC 110608</strain>
    </source>
</reference>
<dbReference type="Pfam" id="PF06897">
    <property type="entry name" value="DUF1269"/>
    <property type="match status" value="1"/>
</dbReference>
<name>A0ABN6YRU2_9MICO</name>
<evidence type="ECO:0008006" key="2">
    <source>
        <dbReference type="Google" id="ProtNLM"/>
    </source>
</evidence>
<dbReference type="EMBL" id="AP027735">
    <property type="protein sequence ID" value="BDZ59856.1"/>
    <property type="molecule type" value="Genomic_DNA"/>
</dbReference>
<evidence type="ECO:0000313" key="1">
    <source>
        <dbReference type="EMBL" id="BDZ59856.1"/>
    </source>
</evidence>
<sequence>MSEKNIVLMSWDDSSKAYEAFSKFRDLDSGGVQVDSSAVIERTQDGRLRVTDGQDNEIGLGTLGGGGLGALIGVLGGPLGMLLGFASGSLIGSTLDVDRAFDSDSVVSEMSRALPPGRTAIVAEVQEASPEAIDGFAQETGAVLLRRPLEVVLDEIAAGEEAADAAARAADEKVREAKKAERKEKRDERIAAIKAKF</sequence>
<protein>
    <recommendedName>
        <fullName evidence="2">DUF1269 domain-containing protein</fullName>
    </recommendedName>
</protein>
<gene>
    <name evidence="1" type="ORF">GCM10025872_35130</name>
</gene>
<organism evidence="1">
    <name type="scientific">Barrientosiimonas endolithica</name>
    <dbReference type="NCBI Taxonomy" id="1535208"/>
    <lineage>
        <taxon>Bacteria</taxon>
        <taxon>Bacillati</taxon>
        <taxon>Actinomycetota</taxon>
        <taxon>Actinomycetes</taxon>
        <taxon>Micrococcales</taxon>
        <taxon>Dermacoccaceae</taxon>
        <taxon>Barrientosiimonas</taxon>
    </lineage>
</organism>
<dbReference type="InterPro" id="IPR009200">
    <property type="entry name" value="DUF1269_membrane"/>
</dbReference>
<dbReference type="RefSeq" id="WP_289231712.1">
    <property type="nucleotide sequence ID" value="NZ_AP027735.1"/>
</dbReference>
<reference evidence="1" key="2">
    <citation type="submission" date="2023-02" db="EMBL/GenBank/DDBJ databases">
        <authorList>
            <person name="Sun Q."/>
            <person name="Mori K."/>
        </authorList>
    </citation>
    <scope>NUCLEOTIDE SEQUENCE</scope>
    <source>
        <strain evidence="1">NBRC 110608</strain>
    </source>
</reference>
<accession>A0ABN6YRU2</accession>